<dbReference type="NCBIfam" id="NF033738">
    <property type="entry name" value="microvirid_RiPP"/>
    <property type="match status" value="1"/>
</dbReference>
<dbReference type="InterPro" id="IPR022217">
    <property type="entry name" value="Prot_inh_I10_marinostatin"/>
</dbReference>
<dbReference type="EMBL" id="FPJE01000024">
    <property type="protein sequence ID" value="SFW71040.1"/>
    <property type="molecule type" value="Genomic_DNA"/>
</dbReference>
<dbReference type="RefSeq" id="WP_072318785.1">
    <property type="nucleotide sequence ID" value="NZ_FPJE01000024.1"/>
</dbReference>
<name>A0A1K1RG55_9FLAO</name>
<feature type="region of interest" description="Disordered" evidence="1">
    <location>
        <begin position="19"/>
        <end position="81"/>
    </location>
</feature>
<sequence length="81" mass="8738">MNKKNKGTKKPFFANFLEHQVSGDQKENAQGGITLKYPSDQEEDGNGGPMPIITKPVLDNDGGGDVTLKYPSDDDEAGDLL</sequence>
<gene>
    <name evidence="2" type="ORF">SAMN02927921_03532</name>
</gene>
<accession>A0A1K1RG55</accession>
<evidence type="ECO:0000313" key="2">
    <source>
        <dbReference type="EMBL" id="SFW71040.1"/>
    </source>
</evidence>
<evidence type="ECO:0000313" key="3">
    <source>
        <dbReference type="Proteomes" id="UP000182248"/>
    </source>
</evidence>
<keyword evidence="3" id="KW-1185">Reference proteome</keyword>
<dbReference type="STRING" id="1150368.SAMN02927921_03532"/>
<organism evidence="2 3">
    <name type="scientific">Sinomicrobium oceani</name>
    <dbReference type="NCBI Taxonomy" id="1150368"/>
    <lineage>
        <taxon>Bacteria</taxon>
        <taxon>Pseudomonadati</taxon>
        <taxon>Bacteroidota</taxon>
        <taxon>Flavobacteriia</taxon>
        <taxon>Flavobacteriales</taxon>
        <taxon>Flavobacteriaceae</taxon>
        <taxon>Sinomicrobium</taxon>
    </lineage>
</organism>
<reference evidence="2 3" key="1">
    <citation type="submission" date="2016-11" db="EMBL/GenBank/DDBJ databases">
        <authorList>
            <person name="Jaros S."/>
            <person name="Januszkiewicz K."/>
            <person name="Wedrychowicz H."/>
        </authorList>
    </citation>
    <scope>NUCLEOTIDE SEQUENCE [LARGE SCALE GENOMIC DNA]</scope>
    <source>
        <strain evidence="2 3">CGMCC 1.12145</strain>
    </source>
</reference>
<dbReference type="OrthoDB" id="678197at2"/>
<dbReference type="Proteomes" id="UP000182248">
    <property type="component" value="Unassembled WGS sequence"/>
</dbReference>
<proteinExistence type="predicted"/>
<evidence type="ECO:0000256" key="1">
    <source>
        <dbReference type="SAM" id="MobiDB-lite"/>
    </source>
</evidence>
<protein>
    <submittedName>
        <fullName evidence="2">Serine endopeptidase inhibitors</fullName>
    </submittedName>
</protein>
<dbReference type="AlphaFoldDB" id="A0A1K1RG55"/>